<gene>
    <name evidence="6" type="primary">glmM</name>
    <name evidence="11" type="ORF">DJ019_12490</name>
</gene>
<feature type="modified residue" description="Phosphoserine" evidence="6">
    <location>
        <position position="104"/>
    </location>
</feature>
<dbReference type="InterPro" id="IPR005844">
    <property type="entry name" value="A-D-PHexomutase_a/b/a-I"/>
</dbReference>
<evidence type="ECO:0000256" key="6">
    <source>
        <dbReference type="HAMAP-Rule" id="MF_01554"/>
    </source>
</evidence>
<dbReference type="GO" id="GO:0006048">
    <property type="term" value="P:UDP-N-acetylglucosamine biosynthetic process"/>
    <property type="evidence" value="ECO:0007669"/>
    <property type="project" value="TreeGrafter"/>
</dbReference>
<dbReference type="EC" id="5.4.2.10" evidence="6"/>
<dbReference type="Pfam" id="PF00408">
    <property type="entry name" value="PGM_PMM_IV"/>
    <property type="match status" value="1"/>
</dbReference>
<dbReference type="GO" id="GO:0005829">
    <property type="term" value="C:cytosol"/>
    <property type="evidence" value="ECO:0007669"/>
    <property type="project" value="TreeGrafter"/>
</dbReference>
<dbReference type="OrthoDB" id="9803322at2"/>
<evidence type="ECO:0000259" key="7">
    <source>
        <dbReference type="Pfam" id="PF00408"/>
    </source>
</evidence>
<dbReference type="FunFam" id="3.40.120.10:FF:000003">
    <property type="entry name" value="Phosphoglucosamine mutase"/>
    <property type="match status" value="1"/>
</dbReference>
<feature type="binding site" evidence="6">
    <location>
        <position position="247"/>
    </location>
    <ligand>
        <name>Mg(2+)</name>
        <dbReference type="ChEBI" id="CHEBI:18420"/>
    </ligand>
</feature>
<dbReference type="FunFam" id="3.40.120.10:FF:000001">
    <property type="entry name" value="Phosphoglucosamine mutase"/>
    <property type="match status" value="1"/>
</dbReference>
<dbReference type="Gene3D" id="3.40.120.10">
    <property type="entry name" value="Alpha-D-Glucose-1,6-Bisphosphate, subunit A, domain 3"/>
    <property type="match status" value="3"/>
</dbReference>
<dbReference type="AlphaFoldDB" id="A0A328BCL2"/>
<evidence type="ECO:0000256" key="4">
    <source>
        <dbReference type="ARBA" id="ARBA00022842"/>
    </source>
</evidence>
<dbReference type="InterPro" id="IPR005841">
    <property type="entry name" value="Alpha-D-phosphohexomutase_SF"/>
</dbReference>
<dbReference type="NCBIfam" id="NF008139">
    <property type="entry name" value="PRK10887.1"/>
    <property type="match status" value="1"/>
</dbReference>
<organism evidence="11 12">
    <name type="scientific">Phenylobacterium kunshanense</name>
    <dbReference type="NCBI Taxonomy" id="1445034"/>
    <lineage>
        <taxon>Bacteria</taxon>
        <taxon>Pseudomonadati</taxon>
        <taxon>Pseudomonadota</taxon>
        <taxon>Alphaproteobacteria</taxon>
        <taxon>Caulobacterales</taxon>
        <taxon>Caulobacteraceae</taxon>
        <taxon>Phenylobacterium</taxon>
    </lineage>
</organism>
<dbReference type="SUPFAM" id="SSF53738">
    <property type="entry name" value="Phosphoglucomutase, first 3 domains"/>
    <property type="match status" value="3"/>
</dbReference>
<reference evidence="11 12" key="1">
    <citation type="submission" date="2018-05" db="EMBL/GenBank/DDBJ databases">
        <authorList>
            <person name="Lanie J.A."/>
            <person name="Ng W.-L."/>
            <person name="Kazmierczak K.M."/>
            <person name="Andrzejewski T.M."/>
            <person name="Davidsen T.M."/>
            <person name="Wayne K.J."/>
            <person name="Tettelin H."/>
            <person name="Glass J.I."/>
            <person name="Rusch D."/>
            <person name="Podicherti R."/>
            <person name="Tsui H.-C.T."/>
            <person name="Winkler M.E."/>
        </authorList>
    </citation>
    <scope>NUCLEOTIDE SEQUENCE [LARGE SCALE GENOMIC DNA]</scope>
    <source>
        <strain evidence="11 12">BUT-10</strain>
    </source>
</reference>
<dbReference type="Pfam" id="PF02879">
    <property type="entry name" value="PGM_PMM_II"/>
    <property type="match status" value="1"/>
</dbReference>
<feature type="active site" description="Phosphoserine intermediate" evidence="6">
    <location>
        <position position="104"/>
    </location>
</feature>
<keyword evidence="3 6" id="KW-0479">Metal-binding</keyword>
<evidence type="ECO:0000259" key="9">
    <source>
        <dbReference type="Pfam" id="PF02879"/>
    </source>
</evidence>
<dbReference type="InterPro" id="IPR005843">
    <property type="entry name" value="A-D-PHexomutase_C"/>
</dbReference>
<dbReference type="EMBL" id="QFYS01000005">
    <property type="protein sequence ID" value="RAK64833.1"/>
    <property type="molecule type" value="Genomic_DNA"/>
</dbReference>
<evidence type="ECO:0000256" key="2">
    <source>
        <dbReference type="ARBA" id="ARBA00022553"/>
    </source>
</evidence>
<evidence type="ECO:0000256" key="1">
    <source>
        <dbReference type="ARBA" id="ARBA00010231"/>
    </source>
</evidence>
<evidence type="ECO:0000259" key="10">
    <source>
        <dbReference type="Pfam" id="PF02880"/>
    </source>
</evidence>
<dbReference type="GO" id="GO:0009252">
    <property type="term" value="P:peptidoglycan biosynthetic process"/>
    <property type="evidence" value="ECO:0007669"/>
    <property type="project" value="TreeGrafter"/>
</dbReference>
<comment type="cofactor">
    <cofactor evidence="6">
        <name>Mg(2+)</name>
        <dbReference type="ChEBI" id="CHEBI:18420"/>
    </cofactor>
    <text evidence="6">Binds 1 Mg(2+) ion per subunit.</text>
</comment>
<dbReference type="InterPro" id="IPR016055">
    <property type="entry name" value="A-D-PHexomutase_a/b/a-I/II/III"/>
</dbReference>
<dbReference type="GO" id="GO:0004615">
    <property type="term" value="F:phosphomannomutase activity"/>
    <property type="evidence" value="ECO:0007669"/>
    <property type="project" value="TreeGrafter"/>
</dbReference>
<dbReference type="InterPro" id="IPR006352">
    <property type="entry name" value="GlmM_bact"/>
</dbReference>
<comment type="catalytic activity">
    <reaction evidence="6">
        <text>alpha-D-glucosamine 1-phosphate = D-glucosamine 6-phosphate</text>
        <dbReference type="Rhea" id="RHEA:23424"/>
        <dbReference type="ChEBI" id="CHEBI:58516"/>
        <dbReference type="ChEBI" id="CHEBI:58725"/>
        <dbReference type="EC" id="5.4.2.10"/>
    </reaction>
</comment>
<dbReference type="Pfam" id="PF02880">
    <property type="entry name" value="PGM_PMM_III"/>
    <property type="match status" value="1"/>
</dbReference>
<keyword evidence="2 6" id="KW-0597">Phosphoprotein</keyword>
<evidence type="ECO:0000259" key="8">
    <source>
        <dbReference type="Pfam" id="PF02878"/>
    </source>
</evidence>
<comment type="function">
    <text evidence="6">Catalyzes the conversion of glucosamine-6-phosphate to glucosamine-1-phosphate.</text>
</comment>
<dbReference type="Gene3D" id="3.30.310.50">
    <property type="entry name" value="Alpha-D-phosphohexomutase, C-terminal domain"/>
    <property type="match status" value="1"/>
</dbReference>
<evidence type="ECO:0000256" key="3">
    <source>
        <dbReference type="ARBA" id="ARBA00022723"/>
    </source>
</evidence>
<dbReference type="PRINTS" id="PR00509">
    <property type="entry name" value="PGMPMM"/>
</dbReference>
<dbReference type="InterPro" id="IPR050060">
    <property type="entry name" value="Phosphoglucosamine_mutase"/>
</dbReference>
<name>A0A328BCL2_9CAUL</name>
<dbReference type="Proteomes" id="UP000249524">
    <property type="component" value="Unassembled WGS sequence"/>
</dbReference>
<feature type="domain" description="Alpha-D-phosphohexomutase alpha/beta/alpha" evidence="8">
    <location>
        <begin position="5"/>
        <end position="139"/>
    </location>
</feature>
<dbReference type="NCBIfam" id="TIGR01455">
    <property type="entry name" value="glmM"/>
    <property type="match status" value="1"/>
</dbReference>
<comment type="caution">
    <text evidence="11">The sequence shown here is derived from an EMBL/GenBank/DDBJ whole genome shotgun (WGS) entry which is preliminary data.</text>
</comment>
<protein>
    <recommendedName>
        <fullName evidence="6">Phosphoglucosamine mutase</fullName>
        <ecNumber evidence="6">5.4.2.10</ecNumber>
    </recommendedName>
</protein>
<dbReference type="HAMAP" id="MF_01554_B">
    <property type="entry name" value="GlmM_B"/>
    <property type="match status" value="1"/>
</dbReference>
<dbReference type="PANTHER" id="PTHR42946:SF1">
    <property type="entry name" value="PHOSPHOGLUCOMUTASE (ALPHA-D-GLUCOSE-1,6-BISPHOSPHATE-DEPENDENT)"/>
    <property type="match status" value="1"/>
</dbReference>
<comment type="similarity">
    <text evidence="1 6">Belongs to the phosphohexose mutase family.</text>
</comment>
<feature type="domain" description="Alpha-D-phosphohexomutase alpha/beta/alpha" evidence="10">
    <location>
        <begin position="262"/>
        <end position="370"/>
    </location>
</feature>
<dbReference type="GO" id="GO:0008966">
    <property type="term" value="F:phosphoglucosamine mutase activity"/>
    <property type="evidence" value="ECO:0007669"/>
    <property type="project" value="UniProtKB-UniRule"/>
</dbReference>
<keyword evidence="12" id="KW-1185">Reference proteome</keyword>
<feature type="binding site" description="via phosphate group" evidence="6">
    <location>
        <position position="104"/>
    </location>
    <ligand>
        <name>Mg(2+)</name>
        <dbReference type="ChEBI" id="CHEBI:18420"/>
    </ligand>
</feature>
<dbReference type="InterPro" id="IPR005845">
    <property type="entry name" value="A-D-PHexomutase_a/b/a-II"/>
</dbReference>
<dbReference type="PANTHER" id="PTHR42946">
    <property type="entry name" value="PHOSPHOHEXOSE MUTASE"/>
    <property type="match status" value="1"/>
</dbReference>
<dbReference type="GO" id="GO:0000287">
    <property type="term" value="F:magnesium ion binding"/>
    <property type="evidence" value="ECO:0007669"/>
    <property type="project" value="UniProtKB-UniRule"/>
</dbReference>
<feature type="binding site" evidence="6">
    <location>
        <position position="249"/>
    </location>
    <ligand>
        <name>Mg(2+)</name>
        <dbReference type="ChEBI" id="CHEBI:18420"/>
    </ligand>
</feature>
<evidence type="ECO:0000313" key="11">
    <source>
        <dbReference type="EMBL" id="RAK64833.1"/>
    </source>
</evidence>
<feature type="domain" description="Alpha-D-phosphohexomutase C-terminal" evidence="7">
    <location>
        <begin position="379"/>
        <end position="443"/>
    </location>
</feature>
<dbReference type="GO" id="GO:0005975">
    <property type="term" value="P:carbohydrate metabolic process"/>
    <property type="evidence" value="ECO:0007669"/>
    <property type="project" value="InterPro"/>
</dbReference>
<evidence type="ECO:0000313" key="12">
    <source>
        <dbReference type="Proteomes" id="UP000249524"/>
    </source>
</evidence>
<dbReference type="RefSeq" id="WP_111276371.1">
    <property type="nucleotide sequence ID" value="NZ_QFYS01000005.1"/>
</dbReference>
<dbReference type="InterPro" id="IPR005846">
    <property type="entry name" value="A-D-PHexomutase_a/b/a-III"/>
</dbReference>
<comment type="PTM">
    <text evidence="6">Activated by phosphorylation.</text>
</comment>
<sequence>MSKRAYFGTDGIRGEANRHPMTAEVALRVGMAAGKLFKSKDDRRHLVVIGKDTRLSGYMIEPALVAGFTSVGMDVRLFGPLPTPGVAMMTRSLRADLGVMISASHNAFSDNGIKLFGPDGYKLSDEKELEIEALMDEGLQQNLAAPSALGRVQRIDDCQARYIEIAKATFPRRLSLSGMRIVIDCANGAAYKVAPEALHELGAEVIRIGISPNGFNINEECGSTHPAAMQKAVKEYRADIGIALDGDADRLVICDEKGNVVDGDQIMALIAADWARRETLRGGGVVATVMSNLGLERFLAAKGLKLERTQVGDRYVMARMREGGFNVGGEQSGHLILSDFSTTGDGLLAALQVLAVLKKSDKPMSALARQFEPVPQKLENVRFAGGKPLENENVKAVLAEAEQRLNGSGRLVVRASGTEPLIRIMAEADDEKLVNQVIKEIAGAVKKAAA</sequence>
<keyword evidence="4 6" id="KW-0460">Magnesium</keyword>
<feature type="binding site" evidence="6">
    <location>
        <position position="245"/>
    </location>
    <ligand>
        <name>Mg(2+)</name>
        <dbReference type="ChEBI" id="CHEBI:18420"/>
    </ligand>
</feature>
<dbReference type="FunFam" id="3.30.310.50:FF:000001">
    <property type="entry name" value="Phosphoglucosamine mutase"/>
    <property type="match status" value="1"/>
</dbReference>
<dbReference type="InterPro" id="IPR036900">
    <property type="entry name" value="A-D-PHexomutase_C_sf"/>
</dbReference>
<proteinExistence type="inferred from homology"/>
<evidence type="ECO:0000256" key="5">
    <source>
        <dbReference type="ARBA" id="ARBA00023235"/>
    </source>
</evidence>
<keyword evidence="5 6" id="KW-0413">Isomerase</keyword>
<dbReference type="CDD" id="cd05802">
    <property type="entry name" value="GlmM"/>
    <property type="match status" value="1"/>
</dbReference>
<feature type="domain" description="Alpha-D-phosphohexomutase alpha/beta/alpha" evidence="9">
    <location>
        <begin position="161"/>
        <end position="258"/>
    </location>
</feature>
<dbReference type="Pfam" id="PF02878">
    <property type="entry name" value="PGM_PMM_I"/>
    <property type="match status" value="1"/>
</dbReference>
<accession>A0A328BCL2</accession>
<dbReference type="SUPFAM" id="SSF55957">
    <property type="entry name" value="Phosphoglucomutase, C-terminal domain"/>
    <property type="match status" value="1"/>
</dbReference>